<dbReference type="GO" id="GO:0071555">
    <property type="term" value="P:cell wall organization"/>
    <property type="evidence" value="ECO:0007669"/>
    <property type="project" value="InterPro"/>
</dbReference>
<evidence type="ECO:0000256" key="1">
    <source>
        <dbReference type="ARBA" id="ARBA00004418"/>
    </source>
</evidence>
<keyword evidence="4" id="KW-0574">Periplasm</keyword>
<dbReference type="EMBL" id="CVRY01000001">
    <property type="protein sequence ID" value="CRL59237.1"/>
    <property type="molecule type" value="Genomic_DNA"/>
</dbReference>
<evidence type="ECO:0000256" key="2">
    <source>
        <dbReference type="ARBA" id="ARBA00007399"/>
    </source>
</evidence>
<dbReference type="PANTHER" id="PTHR30251">
    <property type="entry name" value="PILUS ASSEMBLY CHAPERONE"/>
    <property type="match status" value="1"/>
</dbReference>
<dbReference type="PANTHER" id="PTHR30251:SF0">
    <property type="entry name" value="FIMBRIAL CHAPERONE PROTEIN ELFD-RELATED"/>
    <property type="match status" value="1"/>
</dbReference>
<evidence type="ECO:0000313" key="9">
    <source>
        <dbReference type="Proteomes" id="UP000183920"/>
    </source>
</evidence>
<comment type="similarity">
    <text evidence="2">Belongs to the periplasmic pilus chaperone family.</text>
</comment>
<feature type="domain" description="Pili assembly chaperone C-terminal" evidence="7">
    <location>
        <begin position="166"/>
        <end position="227"/>
    </location>
</feature>
<dbReference type="SUPFAM" id="SSF49584">
    <property type="entry name" value="Periplasmic chaperone C-domain"/>
    <property type="match status" value="1"/>
</dbReference>
<dbReference type="AlphaFoldDB" id="A0A0G4PZY4"/>
<dbReference type="GO" id="GO:0030288">
    <property type="term" value="C:outer membrane-bounded periplasmic space"/>
    <property type="evidence" value="ECO:0007669"/>
    <property type="project" value="InterPro"/>
</dbReference>
<dbReference type="InterPro" id="IPR050643">
    <property type="entry name" value="Periplasmic_pilus_chap"/>
</dbReference>
<evidence type="ECO:0000313" key="8">
    <source>
        <dbReference type="EMBL" id="CRL59237.1"/>
    </source>
</evidence>
<protein>
    <submittedName>
        <fullName evidence="8">Putative fimbrial chaperone protein ElfD</fullName>
    </submittedName>
</protein>
<keyword evidence="3" id="KW-0732">Signal</keyword>
<dbReference type="Proteomes" id="UP000183920">
    <property type="component" value="Unassembled WGS sequence"/>
</dbReference>
<dbReference type="InterPro" id="IPR008962">
    <property type="entry name" value="PapD-like_sf"/>
</dbReference>
<dbReference type="Gene3D" id="2.60.40.10">
    <property type="entry name" value="Immunoglobulins"/>
    <property type="match status" value="2"/>
</dbReference>
<evidence type="ECO:0000256" key="5">
    <source>
        <dbReference type="ARBA" id="ARBA00023186"/>
    </source>
</evidence>
<dbReference type="InterPro" id="IPR016147">
    <property type="entry name" value="Pili_assmbl_chaperone_N"/>
</dbReference>
<evidence type="ECO:0000259" key="7">
    <source>
        <dbReference type="Pfam" id="PF02753"/>
    </source>
</evidence>
<dbReference type="InterPro" id="IPR036316">
    <property type="entry name" value="Pili_assmbl_chap_C_dom_sf"/>
</dbReference>
<evidence type="ECO:0000259" key="6">
    <source>
        <dbReference type="Pfam" id="PF00345"/>
    </source>
</evidence>
<comment type="subcellular location">
    <subcellularLocation>
        <location evidence="1">Periplasm</location>
    </subcellularLocation>
</comment>
<reference evidence="9" key="1">
    <citation type="submission" date="2015-06" db="EMBL/GenBank/DDBJ databases">
        <authorList>
            <person name="Urmite Genomes"/>
        </authorList>
    </citation>
    <scope>NUCLEOTIDE SEQUENCE [LARGE SCALE GENOMIC DNA]</scope>
    <source>
        <strain evidence="9">CSUR P1867</strain>
    </source>
</reference>
<accession>A0A0G4PZY4</accession>
<dbReference type="RefSeq" id="WP_082147304.1">
    <property type="nucleotide sequence ID" value="NZ_CVRY01000001.1"/>
</dbReference>
<dbReference type="InterPro" id="IPR013783">
    <property type="entry name" value="Ig-like_fold"/>
</dbReference>
<gene>
    <name evidence="8" type="primary">elfD_2</name>
    <name evidence="8" type="ORF">BN1804_00330</name>
</gene>
<feature type="domain" description="Pili assembly chaperone N-terminal" evidence="6">
    <location>
        <begin position="29"/>
        <end position="144"/>
    </location>
</feature>
<proteinExistence type="inferred from homology"/>
<dbReference type="Pfam" id="PF00345">
    <property type="entry name" value="PapD_N"/>
    <property type="match status" value="1"/>
</dbReference>
<dbReference type="SUPFAM" id="SSF49354">
    <property type="entry name" value="PapD-like"/>
    <property type="match status" value="1"/>
</dbReference>
<organism evidence="8 9">
    <name type="scientific">Proteus penneri</name>
    <dbReference type="NCBI Taxonomy" id="102862"/>
    <lineage>
        <taxon>Bacteria</taxon>
        <taxon>Pseudomonadati</taxon>
        <taxon>Pseudomonadota</taxon>
        <taxon>Gammaproteobacteria</taxon>
        <taxon>Enterobacterales</taxon>
        <taxon>Morganellaceae</taxon>
        <taxon>Proteus</taxon>
    </lineage>
</organism>
<dbReference type="PRINTS" id="PR00969">
    <property type="entry name" value="CHAPERONPILI"/>
</dbReference>
<name>A0A0G4PZY4_9GAMM</name>
<sequence length="234" mass="26260" precursor="true">MIKIKIRNRIRKFFVILLMIISPLAYSKGVGLNATRIIYPEGESSVGVIVRNEEPKINYLVQAYISSDENPIVFQVTPPLFRINSLSRHEVKIYVMSNSLPKDRESIFYFHAKMIPGQNNNSDTAGLSVGFDNVIKLFYRPKNLPMTSDDAQKKLGFSVEGKQLKVVNNSPYYINFAGFSVNNIKLGVSLANNNAMIAPYSSIKYALPTGVTKGSIQWRTIDDLGGFNEHKATF</sequence>
<dbReference type="Pfam" id="PF02753">
    <property type="entry name" value="PapD_C"/>
    <property type="match status" value="1"/>
</dbReference>
<dbReference type="InterPro" id="IPR001829">
    <property type="entry name" value="Pili_assmbl_chaperone_bac"/>
</dbReference>
<evidence type="ECO:0000256" key="4">
    <source>
        <dbReference type="ARBA" id="ARBA00022764"/>
    </source>
</evidence>
<dbReference type="InterPro" id="IPR016148">
    <property type="entry name" value="Pili_assmbl_chaperone_C"/>
</dbReference>
<evidence type="ECO:0000256" key="3">
    <source>
        <dbReference type="ARBA" id="ARBA00022729"/>
    </source>
</evidence>
<keyword evidence="5" id="KW-0143">Chaperone</keyword>